<feature type="compositionally biased region" description="Basic residues" evidence="1">
    <location>
        <begin position="150"/>
        <end position="163"/>
    </location>
</feature>
<evidence type="ECO:0000313" key="2">
    <source>
        <dbReference type="EMBL" id="CAE8685044.1"/>
    </source>
</evidence>
<evidence type="ECO:0000313" key="3">
    <source>
        <dbReference type="Proteomes" id="UP000626109"/>
    </source>
</evidence>
<feature type="compositionally biased region" description="Low complexity" evidence="1">
    <location>
        <begin position="89"/>
        <end position="98"/>
    </location>
</feature>
<feature type="region of interest" description="Disordered" evidence="1">
    <location>
        <begin position="32"/>
        <end position="217"/>
    </location>
</feature>
<dbReference type="AlphaFoldDB" id="A0A813JRB8"/>
<gene>
    <name evidence="2" type="ORF">PGLA2088_LOCUS24266</name>
</gene>
<feature type="compositionally biased region" description="Basic and acidic residues" evidence="1">
    <location>
        <begin position="419"/>
        <end position="430"/>
    </location>
</feature>
<proteinExistence type="predicted"/>
<feature type="region of interest" description="Disordered" evidence="1">
    <location>
        <begin position="531"/>
        <end position="567"/>
    </location>
</feature>
<feature type="compositionally biased region" description="Basic residues" evidence="1">
    <location>
        <begin position="172"/>
        <end position="182"/>
    </location>
</feature>
<feature type="region of interest" description="Disordered" evidence="1">
    <location>
        <begin position="416"/>
        <end position="438"/>
    </location>
</feature>
<evidence type="ECO:0000256" key="1">
    <source>
        <dbReference type="SAM" id="MobiDB-lite"/>
    </source>
</evidence>
<dbReference type="Proteomes" id="UP000626109">
    <property type="component" value="Unassembled WGS sequence"/>
</dbReference>
<dbReference type="EMBL" id="CAJNNW010026405">
    <property type="protein sequence ID" value="CAE8685044.1"/>
    <property type="molecule type" value="Genomic_DNA"/>
</dbReference>
<accession>A0A813JRB8</accession>
<reference evidence="2" key="1">
    <citation type="submission" date="2021-02" db="EMBL/GenBank/DDBJ databases">
        <authorList>
            <person name="Dougan E. K."/>
            <person name="Rhodes N."/>
            <person name="Thang M."/>
            <person name="Chan C."/>
        </authorList>
    </citation>
    <scope>NUCLEOTIDE SEQUENCE</scope>
</reference>
<feature type="compositionally biased region" description="Polar residues" evidence="1">
    <location>
        <begin position="205"/>
        <end position="215"/>
    </location>
</feature>
<protein>
    <submittedName>
        <fullName evidence="2">Uncharacterized protein</fullName>
    </submittedName>
</protein>
<feature type="compositionally biased region" description="Basic and acidic residues" evidence="1">
    <location>
        <begin position="327"/>
        <end position="339"/>
    </location>
</feature>
<sequence>MLRFRASLRGFGSSLRLSPLLLDEVPPHLPFRHNAMDRSLSEEEAGLQLRDKRGAEVDPQLEFPVAKTGPLADGKSLLLPEASGLPSVASEGASGSGEQVLESPPAKAGNSSAKAEAEEIEDSPLPRRGRSRGQKVRSPSQKERDASPSAKKRREKEKRKRSRSASSSTSSRTRRHRRKASKKAAELLSRTPEPLPSGDVASPAKVNSQAASPSISRDDRILEFSSKISSLVLMSVPEDRAAVAARMVDSGIRSVSTFRLFANVDNLVARILPNPADFNEEILLREIVEAVVDAEKKGPDPSLELPGQANLMSPDNNSELAKAIRMMSRDGKPRKKDGVRGPGHPSDSEDEPVFDLSSALNSFGVQVLPVHWFGDTKRLELLRKHFEKAKAAGTPWPHFIASSTFEEWIPPWVGAGSSPDEKTKKLREWKSNSSGSSPSQAYGMIASFWLSHAALAIVDFRDVVSHMLCLFKMHSEFGMDFAISYERRLSDHIQLSLRSHFAMDMSNLLAHPVQSIMSELQLSSRRTKNFVPGKADLGEASVKGDGKGKARNKQTTDPLPPAVSPPNVVKEIPAARHEPEKGKPLNVVGTEKRAGVCFKEDTANKTFCPLKDSCPKVHLDTKLPADAERFNRAKTSWQANKTAAKAS</sequence>
<organism evidence="2 3">
    <name type="scientific">Polarella glacialis</name>
    <name type="common">Dinoflagellate</name>
    <dbReference type="NCBI Taxonomy" id="89957"/>
    <lineage>
        <taxon>Eukaryota</taxon>
        <taxon>Sar</taxon>
        <taxon>Alveolata</taxon>
        <taxon>Dinophyceae</taxon>
        <taxon>Suessiales</taxon>
        <taxon>Suessiaceae</taxon>
        <taxon>Polarella</taxon>
    </lineage>
</organism>
<comment type="caution">
    <text evidence="2">The sequence shown here is derived from an EMBL/GenBank/DDBJ whole genome shotgun (WGS) entry which is preliminary data.</text>
</comment>
<feature type="region of interest" description="Disordered" evidence="1">
    <location>
        <begin position="327"/>
        <end position="353"/>
    </location>
</feature>
<name>A0A813JRB8_POLGL</name>